<organism evidence="1 2">
    <name type="scientific">Escherichia phage vB_EcoM_Goslar</name>
    <dbReference type="NCBI Taxonomy" id="2502409"/>
    <lineage>
        <taxon>Viruses</taxon>
        <taxon>Duplodnaviria</taxon>
        <taxon>Heunggongvirae</taxon>
        <taxon>Uroviricota</taxon>
        <taxon>Caudoviricetes</taxon>
        <taxon>Chimalliviridae</taxon>
        <taxon>Goslarvirus</taxon>
        <taxon>Goslarvirus goslar</taxon>
    </lineage>
</organism>
<dbReference type="EMBL" id="MK327938">
    <property type="protein sequence ID" value="QBO64004.1"/>
    <property type="molecule type" value="Genomic_DNA"/>
</dbReference>
<name>A0A482GEM2_BPGOS</name>
<keyword evidence="2" id="KW-1185">Reference proteome</keyword>
<sequence length="102" mass="11850">MGDSLDHDTLEQLRILIKLVKQLETDDNLTDNAHFILSDKNILVERIQNKCQRLLLYVEDPDCLSARTKHLFDAGIRVCAQSEDLFCWQRGVLFTTKGRIEF</sequence>
<dbReference type="Proteomes" id="UP000294673">
    <property type="component" value="Segment"/>
</dbReference>
<proteinExistence type="predicted"/>
<evidence type="ECO:0000313" key="2">
    <source>
        <dbReference type="Proteomes" id="UP000294673"/>
    </source>
</evidence>
<gene>
    <name evidence="1" type="ORF">Goslar_00212</name>
</gene>
<reference evidence="1 2" key="1">
    <citation type="submission" date="2018-12" db="EMBL/GenBank/DDBJ databases">
        <title>Still something new to discover - new insights into E. coli phage diversity and taxonomy.</title>
        <authorList>
            <person name="Korf I.H.E."/>
            <person name="Adriaennsens E."/>
            <person name="Dreiseikelmann B."/>
            <person name="Kropinski A."/>
            <person name="Nimtz M."/>
            <person name="Meier-Kolthoff J.P."/>
            <person name="Rohde M."/>
            <person name="van Raaij M."/>
            <person name="Wittmann J."/>
        </authorList>
    </citation>
    <scope>NUCLEOTIDE SEQUENCE [LARGE SCALE GENOMIC DNA]</scope>
</reference>
<organismHost>
    <name type="scientific">Escherichia coli</name>
    <dbReference type="NCBI Taxonomy" id="562"/>
</organismHost>
<protein>
    <submittedName>
        <fullName evidence="1">Uncharacterized protein</fullName>
    </submittedName>
</protein>
<evidence type="ECO:0000313" key="1">
    <source>
        <dbReference type="EMBL" id="QBO64004.1"/>
    </source>
</evidence>
<accession>A0A482GEM2</accession>